<name>A0A9D2XXX9_NOTFU</name>
<evidence type="ECO:0000256" key="2">
    <source>
        <dbReference type="SAM" id="SignalP"/>
    </source>
</evidence>
<evidence type="ECO:0000256" key="1">
    <source>
        <dbReference type="SAM" id="Phobius"/>
    </source>
</evidence>
<feature type="transmembrane region" description="Helical" evidence="1">
    <location>
        <begin position="156"/>
        <end position="181"/>
    </location>
</feature>
<keyword evidence="1" id="KW-1133">Transmembrane helix</keyword>
<proteinExistence type="predicted"/>
<accession>A0A9D2XXX9</accession>
<feature type="signal peptide" evidence="2">
    <location>
        <begin position="1"/>
        <end position="19"/>
    </location>
</feature>
<dbReference type="SUPFAM" id="SSF48726">
    <property type="entry name" value="Immunoglobulin"/>
    <property type="match status" value="1"/>
</dbReference>
<evidence type="ECO:0000313" key="4">
    <source>
        <dbReference type="Proteomes" id="UP000822369"/>
    </source>
</evidence>
<protein>
    <submittedName>
        <fullName evidence="3">Transcript variant X1</fullName>
    </submittedName>
</protein>
<gene>
    <name evidence="3" type="ORF">G4P62_014349</name>
</gene>
<dbReference type="AlphaFoldDB" id="A0A9D2XXX9"/>
<keyword evidence="2" id="KW-0732">Signal</keyword>
<dbReference type="KEGG" id="nfu:107390810"/>
<dbReference type="Proteomes" id="UP000822369">
    <property type="component" value="Chromosome 13"/>
</dbReference>
<keyword evidence="1" id="KW-0812">Transmembrane</keyword>
<dbReference type="InterPro" id="IPR036179">
    <property type="entry name" value="Ig-like_dom_sf"/>
</dbReference>
<reference evidence="3" key="1">
    <citation type="submission" date="2020-03" db="EMBL/GenBank/DDBJ databases">
        <title>Intra-Species Differences in Population Size shape Life History and Genome Evolution.</title>
        <authorList>
            <person name="Willemsen D."/>
            <person name="Cui R."/>
            <person name="Valenzano D.R."/>
        </authorList>
    </citation>
    <scope>NUCLEOTIDE SEQUENCE</scope>
    <source>
        <strain evidence="3">GRZ</strain>
        <tissue evidence="3">Whole</tissue>
    </source>
</reference>
<dbReference type="InterPro" id="IPR013783">
    <property type="entry name" value="Ig-like_fold"/>
</dbReference>
<organism evidence="3 4">
    <name type="scientific">Nothobranchius furzeri</name>
    <name type="common">Turquoise killifish</name>
    <dbReference type="NCBI Taxonomy" id="105023"/>
    <lineage>
        <taxon>Eukaryota</taxon>
        <taxon>Metazoa</taxon>
        <taxon>Chordata</taxon>
        <taxon>Craniata</taxon>
        <taxon>Vertebrata</taxon>
        <taxon>Euteleostomi</taxon>
        <taxon>Actinopterygii</taxon>
        <taxon>Neopterygii</taxon>
        <taxon>Teleostei</taxon>
        <taxon>Neoteleostei</taxon>
        <taxon>Acanthomorphata</taxon>
        <taxon>Ovalentaria</taxon>
        <taxon>Atherinomorphae</taxon>
        <taxon>Cyprinodontiformes</taxon>
        <taxon>Nothobranchiidae</taxon>
        <taxon>Nothobranchius</taxon>
    </lineage>
</organism>
<feature type="chain" id="PRO_5039241811" evidence="2">
    <location>
        <begin position="20"/>
        <end position="262"/>
    </location>
</feature>
<dbReference type="Gene3D" id="2.60.40.10">
    <property type="entry name" value="Immunoglobulins"/>
    <property type="match status" value="1"/>
</dbReference>
<sequence length="262" mass="30037">MTFLFISICLLSVVALLKGTKELEHILLRFSFPPFYNRYNKFCCKLYPRGCYQLLDTSGFTCDLLRGRVTITEEIGWIEFEISNVQTSDAGYYRCGILEAPNYVYRDYYVQVFVLHFAEASDHYSHTQPSVIETIKGPDSSTAIPDSTVLRAPWSFGLPLIAVVSITGTIFIILLIGAVYYRFKVKHRKSGTVGGTQCEHIYVDECESLKQEVPEKTSIVYTTVDFRRHRRPEEVYENLETMLDVQAEHDGMVEYSTLAIQE</sequence>
<evidence type="ECO:0000313" key="3">
    <source>
        <dbReference type="EMBL" id="KAF7209718.1"/>
    </source>
</evidence>
<dbReference type="EMBL" id="JAAVVJ010000013">
    <property type="protein sequence ID" value="KAF7209718.1"/>
    <property type="molecule type" value="Genomic_DNA"/>
</dbReference>
<keyword evidence="1" id="KW-0472">Membrane</keyword>
<comment type="caution">
    <text evidence="3">The sequence shown here is derived from an EMBL/GenBank/DDBJ whole genome shotgun (WGS) entry which is preliminary data.</text>
</comment>